<reference evidence="3" key="2">
    <citation type="journal article" date="2021" name="PeerJ">
        <title>Extensive microbial diversity within the chicken gut microbiome revealed by metagenomics and culture.</title>
        <authorList>
            <person name="Gilroy R."/>
            <person name="Ravi A."/>
            <person name="Getino M."/>
            <person name="Pursley I."/>
            <person name="Horton D.L."/>
            <person name="Alikhan N.F."/>
            <person name="Baker D."/>
            <person name="Gharbi K."/>
            <person name="Hall N."/>
            <person name="Watson M."/>
            <person name="Adriaenssens E.M."/>
            <person name="Foster-Nyarko E."/>
            <person name="Jarju S."/>
            <person name="Secka A."/>
            <person name="Antonio M."/>
            <person name="Oren A."/>
            <person name="Chaudhuri R.R."/>
            <person name="La Ragione R."/>
            <person name="Hildebrand F."/>
            <person name="Pallen M.J."/>
        </authorList>
    </citation>
    <scope>NUCLEOTIDE SEQUENCE</scope>
    <source>
        <strain evidence="3">CHK188-20938</strain>
    </source>
</reference>
<dbReference type="EMBL" id="DVOO01000016">
    <property type="protein sequence ID" value="HIV25353.1"/>
    <property type="molecule type" value="Genomic_DNA"/>
</dbReference>
<feature type="compositionally biased region" description="Basic and acidic residues" evidence="1">
    <location>
        <begin position="18"/>
        <end position="33"/>
    </location>
</feature>
<feature type="compositionally biased region" description="Low complexity" evidence="1">
    <location>
        <begin position="75"/>
        <end position="93"/>
    </location>
</feature>
<sequence>MDERKLMEQLKTSADSVKIPERLKPEQIKKKLESQSARQARKRKVVRRQLAAAACVTLCAGCLVWAAVGRGQEGSGSSSQASAAGAGQVESAADNADGDGSFSGASMEAAQESAGSAPQGEAQEQYVDSVAGGGYVYQVMVTEGEESWRYRITAAEETTGRQTDELYLEFAPGAKATLDPEGAVFTDGNERELAKIRFDAGKISEESAEQ</sequence>
<gene>
    <name evidence="3" type="ORF">IAB71_06140</name>
</gene>
<keyword evidence="2" id="KW-0472">Membrane</keyword>
<comment type="caution">
    <text evidence="3">The sequence shown here is derived from an EMBL/GenBank/DDBJ whole genome shotgun (WGS) entry which is preliminary data.</text>
</comment>
<accession>A0A9D1P2F7</accession>
<reference evidence="3" key="1">
    <citation type="submission" date="2020-10" db="EMBL/GenBank/DDBJ databases">
        <authorList>
            <person name="Gilroy R."/>
        </authorList>
    </citation>
    <scope>NUCLEOTIDE SEQUENCE</scope>
    <source>
        <strain evidence="3">CHK188-20938</strain>
    </source>
</reference>
<proteinExistence type="predicted"/>
<evidence type="ECO:0000256" key="2">
    <source>
        <dbReference type="SAM" id="Phobius"/>
    </source>
</evidence>
<feature type="region of interest" description="Disordered" evidence="1">
    <location>
        <begin position="74"/>
        <end position="124"/>
    </location>
</feature>
<organism evidence="3 4">
    <name type="scientific">Candidatus Scatomonas pullistercoris</name>
    <dbReference type="NCBI Taxonomy" id="2840920"/>
    <lineage>
        <taxon>Bacteria</taxon>
        <taxon>Bacillati</taxon>
        <taxon>Bacillota</taxon>
        <taxon>Clostridia</taxon>
        <taxon>Lachnospirales</taxon>
        <taxon>Lachnospiraceae</taxon>
        <taxon>Lachnospiraceae incertae sedis</taxon>
        <taxon>Candidatus Scatomonas</taxon>
    </lineage>
</organism>
<keyword evidence="2" id="KW-0812">Transmembrane</keyword>
<name>A0A9D1P2F7_9FIRM</name>
<evidence type="ECO:0000313" key="3">
    <source>
        <dbReference type="EMBL" id="HIV25353.1"/>
    </source>
</evidence>
<dbReference type="Proteomes" id="UP000824169">
    <property type="component" value="Unassembled WGS sequence"/>
</dbReference>
<protein>
    <submittedName>
        <fullName evidence="3">Uncharacterized protein</fullName>
    </submittedName>
</protein>
<evidence type="ECO:0000256" key="1">
    <source>
        <dbReference type="SAM" id="MobiDB-lite"/>
    </source>
</evidence>
<dbReference type="AlphaFoldDB" id="A0A9D1P2F7"/>
<feature type="region of interest" description="Disordered" evidence="1">
    <location>
        <begin position="1"/>
        <end position="41"/>
    </location>
</feature>
<evidence type="ECO:0000313" key="4">
    <source>
        <dbReference type="Proteomes" id="UP000824169"/>
    </source>
</evidence>
<feature type="transmembrane region" description="Helical" evidence="2">
    <location>
        <begin position="50"/>
        <end position="68"/>
    </location>
</feature>
<keyword evidence="2" id="KW-1133">Transmembrane helix</keyword>